<dbReference type="PANTHER" id="PTHR47627:SF1">
    <property type="entry name" value="RUBREDOXIN-1-RELATED"/>
    <property type="match status" value="1"/>
</dbReference>
<feature type="domain" description="Rubredoxin-like" evidence="6">
    <location>
        <begin position="427"/>
        <end position="477"/>
    </location>
</feature>
<keyword evidence="8" id="KW-1185">Reference proteome</keyword>
<dbReference type="PROSITE" id="PS50903">
    <property type="entry name" value="RUBREDOXIN_LIKE"/>
    <property type="match status" value="1"/>
</dbReference>
<dbReference type="Gene3D" id="2.20.28.10">
    <property type="match status" value="1"/>
</dbReference>
<evidence type="ECO:0000256" key="5">
    <source>
        <dbReference type="ARBA" id="ARBA00023004"/>
    </source>
</evidence>
<dbReference type="Pfam" id="PF03460">
    <property type="entry name" value="NIR_SIR_ferr"/>
    <property type="match status" value="1"/>
</dbReference>
<dbReference type="CDD" id="cd00730">
    <property type="entry name" value="rubredoxin"/>
    <property type="match status" value="1"/>
</dbReference>
<comment type="caution">
    <text evidence="7">The sequence shown here is derived from an EMBL/GenBank/DDBJ whole genome shotgun (WGS) entry which is preliminary data.</text>
</comment>
<evidence type="ECO:0000313" key="8">
    <source>
        <dbReference type="Proteomes" id="UP000660024"/>
    </source>
</evidence>
<sequence>MQHIIKINLPGGIVSPGDLAEILEIAEQAGVKNIRFGNRQQLFFLVDADKLDDLSDTFLVDDISFEVDDDQYPNIISSYVTEEILNPTNWLREGVYKDILNGFSHRPKLKINIVDHSQNLIPFFTGHLNFISSETSNFWYLHIRFPKSNFMYRWPVLVYTEDIPELSKVLEQKIGTDFSIHQERTDIDAEKIFLEIKGEQKFIHQNYEKPLTHTDFQLPYYEGFNKYNDKFWLGIYRRKEEFAIDFLKEICEICAKTRLGQIYTTAWKSLVIKSINHDDRKYWSHLLNKYRINVRHAANELNWSIEDVCDEALALKIDLVKSFEEADLRTYRLCFAIKTKPNTGLFASVIIRKINEKDLNGNELYEVLHSKNFNPNNKEYVVFAERLIKSALSEQLIALSNYYYSLQLNLALPPNNAIKPKNEENLIEVYQCKSCKTIYDETMGDQLNDIKAGTKFNDIKNYHCPLCEAPKEDFEKVKFEKFVY</sequence>
<evidence type="ECO:0000256" key="4">
    <source>
        <dbReference type="ARBA" id="ARBA00022982"/>
    </source>
</evidence>
<dbReference type="Pfam" id="PF00301">
    <property type="entry name" value="Rubredoxin"/>
    <property type="match status" value="1"/>
</dbReference>
<keyword evidence="2" id="KW-0813">Transport</keyword>
<evidence type="ECO:0000256" key="1">
    <source>
        <dbReference type="ARBA" id="ARBA00001965"/>
    </source>
</evidence>
<dbReference type="InterPro" id="IPR050526">
    <property type="entry name" value="Rubredoxin_ET"/>
</dbReference>
<keyword evidence="4" id="KW-0249">Electron transport</keyword>
<dbReference type="EMBL" id="JAEHFY010000034">
    <property type="protein sequence ID" value="MBK0384473.1"/>
    <property type="molecule type" value="Genomic_DNA"/>
</dbReference>
<dbReference type="InterPro" id="IPR005117">
    <property type="entry name" value="NiRdtase/SiRdtase_haem-b_fer"/>
</dbReference>
<dbReference type="RefSeq" id="WP_200588134.1">
    <property type="nucleotide sequence ID" value="NZ_JAEHFY010000034.1"/>
</dbReference>
<comment type="cofactor">
    <cofactor evidence="1">
        <name>Fe(3+)</name>
        <dbReference type="ChEBI" id="CHEBI:29034"/>
    </cofactor>
</comment>
<dbReference type="InterPro" id="IPR024935">
    <property type="entry name" value="Rubredoxin_dom"/>
</dbReference>
<dbReference type="PANTHER" id="PTHR47627">
    <property type="entry name" value="RUBREDOXIN"/>
    <property type="match status" value="1"/>
</dbReference>
<dbReference type="Proteomes" id="UP000660024">
    <property type="component" value="Unassembled WGS sequence"/>
</dbReference>
<reference evidence="7 8" key="1">
    <citation type="submission" date="2020-12" db="EMBL/GenBank/DDBJ databases">
        <title>Bacterial novel species Pedobacter sp. SD-b isolated from soil.</title>
        <authorList>
            <person name="Jung H.-Y."/>
        </authorList>
    </citation>
    <scope>NUCLEOTIDE SEQUENCE [LARGE SCALE GENOMIC DNA]</scope>
    <source>
        <strain evidence="7 8">SD-b</strain>
    </source>
</reference>
<evidence type="ECO:0000259" key="6">
    <source>
        <dbReference type="PROSITE" id="PS50903"/>
    </source>
</evidence>
<dbReference type="InterPro" id="IPR024934">
    <property type="entry name" value="Rubredoxin-like_dom"/>
</dbReference>
<evidence type="ECO:0000256" key="2">
    <source>
        <dbReference type="ARBA" id="ARBA00022448"/>
    </source>
</evidence>
<name>A0ABS1BNT8_9SPHI</name>
<dbReference type="SUPFAM" id="SSF55124">
    <property type="entry name" value="Nitrite/Sulfite reductase N-terminal domain-like"/>
    <property type="match status" value="1"/>
</dbReference>
<protein>
    <submittedName>
        <fullName evidence="7">Rubredoxin domain-containing protein</fullName>
    </submittedName>
</protein>
<gene>
    <name evidence="7" type="ORF">I5M32_16020</name>
</gene>
<dbReference type="SUPFAM" id="SSF57802">
    <property type="entry name" value="Rubredoxin-like"/>
    <property type="match status" value="1"/>
</dbReference>
<keyword evidence="3" id="KW-0479">Metal-binding</keyword>
<keyword evidence="5" id="KW-0408">Iron</keyword>
<evidence type="ECO:0000313" key="7">
    <source>
        <dbReference type="EMBL" id="MBK0384473.1"/>
    </source>
</evidence>
<proteinExistence type="predicted"/>
<accession>A0ABS1BNT8</accession>
<dbReference type="InterPro" id="IPR036136">
    <property type="entry name" value="Nit/Sulf_reduc_fer-like_dom_sf"/>
</dbReference>
<organism evidence="7 8">
    <name type="scientific">Pedobacter segetis</name>
    <dbReference type="NCBI Taxonomy" id="2793069"/>
    <lineage>
        <taxon>Bacteria</taxon>
        <taxon>Pseudomonadati</taxon>
        <taxon>Bacteroidota</taxon>
        <taxon>Sphingobacteriia</taxon>
        <taxon>Sphingobacteriales</taxon>
        <taxon>Sphingobacteriaceae</taxon>
        <taxon>Pedobacter</taxon>
    </lineage>
</organism>
<evidence type="ECO:0000256" key="3">
    <source>
        <dbReference type="ARBA" id="ARBA00022723"/>
    </source>
</evidence>